<dbReference type="InterPro" id="IPR050491">
    <property type="entry name" value="AmpC-like"/>
</dbReference>
<dbReference type="GO" id="GO:0016787">
    <property type="term" value="F:hydrolase activity"/>
    <property type="evidence" value="ECO:0007669"/>
    <property type="project" value="UniProtKB-KW"/>
</dbReference>
<feature type="domain" description="Beta-lactamase-related" evidence="3">
    <location>
        <begin position="44"/>
        <end position="369"/>
    </location>
</feature>
<evidence type="ECO:0000259" key="4">
    <source>
        <dbReference type="Pfam" id="PF11954"/>
    </source>
</evidence>
<organism evidence="5 6">
    <name type="scientific">Mesorhizobium abyssinicae</name>
    <dbReference type="NCBI Taxonomy" id="1209958"/>
    <lineage>
        <taxon>Bacteria</taxon>
        <taxon>Pseudomonadati</taxon>
        <taxon>Pseudomonadota</taxon>
        <taxon>Alphaproteobacteria</taxon>
        <taxon>Hyphomicrobiales</taxon>
        <taxon>Phyllobacteriaceae</taxon>
        <taxon>Mesorhizobium</taxon>
    </lineage>
</organism>
<sequence>MRLDRNLCHLRIWAAIAVIALLPCAASAGPITPERIAASLPKLEALAEAAVTDGAVPGLAIAVVHGDEVIFLKGFGHREAGKPESVDADTVFQIASLSKPVSATIVAALVSDGAVSWNSKIADLDPAFRLAEPYPTSELTIRDLFSHRSGLPGTAGDDLEDIGYDRAEILRRLRFVPPSSSFRAGYSYSNFGLTEGAVAASMPTGKSWEDVAEEKLYRPLGMASTSSRHADFVKHVNRAALHVRVDGAWAAKIRRDPDAQAPAGGVSSTARDLAQWVRLLLGDGVYAGKALIAADALDQTHVPLMTRGKNPVSGGESFYGLGWNVEFGRHGLSWGHAGAFSVGARTLVTIFPKEKLGIVILANAFPTGVPEGLSDSFADLVFDGAVERDWVKAWGTIYSGMFGPVVEAAKATFAVPPSPSRPARPASAYAGRYANDFIGEADVSSAGDSLVLKVGPAGARSYSLTHFDGDLFLTYPDAEMPDRPTGVSFAVGPDGKASAITIGFLDDNHLGTLRRVATRLAETGHPRRPACSRRVAKQSRTVGSPC</sequence>
<dbReference type="InterPro" id="IPR012338">
    <property type="entry name" value="Beta-lactam/transpept-like"/>
</dbReference>
<name>A0ABU5ATG3_9HYPH</name>
<feature type="region of interest" description="Disordered" evidence="1">
    <location>
        <begin position="524"/>
        <end position="546"/>
    </location>
</feature>
<dbReference type="Pfam" id="PF00144">
    <property type="entry name" value="Beta-lactamase"/>
    <property type="match status" value="1"/>
</dbReference>
<dbReference type="Gene3D" id="3.40.710.10">
    <property type="entry name" value="DD-peptidase/beta-lactamase superfamily"/>
    <property type="match status" value="1"/>
</dbReference>
<feature type="compositionally biased region" description="Basic residues" evidence="1">
    <location>
        <begin position="526"/>
        <end position="537"/>
    </location>
</feature>
<evidence type="ECO:0000313" key="6">
    <source>
        <dbReference type="Proteomes" id="UP001276564"/>
    </source>
</evidence>
<protein>
    <submittedName>
        <fullName evidence="5">Serine hydrolase</fullName>
    </submittedName>
</protein>
<evidence type="ECO:0000256" key="2">
    <source>
        <dbReference type="SAM" id="SignalP"/>
    </source>
</evidence>
<comment type="caution">
    <text evidence="5">The sequence shown here is derived from an EMBL/GenBank/DDBJ whole genome shotgun (WGS) entry which is preliminary data.</text>
</comment>
<keyword evidence="6" id="KW-1185">Reference proteome</keyword>
<dbReference type="Pfam" id="PF11954">
    <property type="entry name" value="DUF3471"/>
    <property type="match status" value="1"/>
</dbReference>
<feature type="chain" id="PRO_5047219891" evidence="2">
    <location>
        <begin position="29"/>
        <end position="546"/>
    </location>
</feature>
<reference evidence="5 6" key="1">
    <citation type="submission" date="2023-08" db="EMBL/GenBank/DDBJ databases">
        <title>Implementing the SeqCode for naming new Mesorhizobium species isolated from Vachellia karroo root nodules.</title>
        <authorList>
            <person name="Van Lill M."/>
        </authorList>
    </citation>
    <scope>NUCLEOTIDE SEQUENCE [LARGE SCALE GENOMIC DNA]</scope>
    <source>
        <strain evidence="5 6">VK4B</strain>
    </source>
</reference>
<accession>A0ABU5ATG3</accession>
<evidence type="ECO:0000313" key="5">
    <source>
        <dbReference type="EMBL" id="MDX8540482.1"/>
    </source>
</evidence>
<dbReference type="PANTHER" id="PTHR46825:SF15">
    <property type="entry name" value="BETA-LACTAMASE-RELATED DOMAIN-CONTAINING PROTEIN"/>
    <property type="match status" value="1"/>
</dbReference>
<feature type="signal peptide" evidence="2">
    <location>
        <begin position="1"/>
        <end position="28"/>
    </location>
</feature>
<gene>
    <name evidence="5" type="ORF">RFM23_22940</name>
</gene>
<dbReference type="EMBL" id="JAVIIP010000014">
    <property type="protein sequence ID" value="MDX8540482.1"/>
    <property type="molecule type" value="Genomic_DNA"/>
</dbReference>
<keyword evidence="2" id="KW-0732">Signal</keyword>
<dbReference type="Proteomes" id="UP001276564">
    <property type="component" value="Unassembled WGS sequence"/>
</dbReference>
<dbReference type="InterPro" id="IPR021860">
    <property type="entry name" value="Peptidase_S12_Pab87-rel_C"/>
</dbReference>
<proteinExistence type="predicted"/>
<dbReference type="SUPFAM" id="SSF56601">
    <property type="entry name" value="beta-lactamase/transpeptidase-like"/>
    <property type="match status" value="1"/>
</dbReference>
<dbReference type="Gene3D" id="2.40.128.600">
    <property type="match status" value="1"/>
</dbReference>
<evidence type="ECO:0000256" key="1">
    <source>
        <dbReference type="SAM" id="MobiDB-lite"/>
    </source>
</evidence>
<dbReference type="InterPro" id="IPR001466">
    <property type="entry name" value="Beta-lactam-related"/>
</dbReference>
<dbReference type="PANTHER" id="PTHR46825">
    <property type="entry name" value="D-ALANYL-D-ALANINE-CARBOXYPEPTIDASE/ENDOPEPTIDASE AMPH"/>
    <property type="match status" value="1"/>
</dbReference>
<feature type="domain" description="Peptidase S12 Pab87-related C-terminal" evidence="4">
    <location>
        <begin position="417"/>
        <end position="503"/>
    </location>
</feature>
<dbReference type="RefSeq" id="WP_320321452.1">
    <property type="nucleotide sequence ID" value="NZ_JAVIIP010000014.1"/>
</dbReference>
<evidence type="ECO:0000259" key="3">
    <source>
        <dbReference type="Pfam" id="PF00144"/>
    </source>
</evidence>
<keyword evidence="5" id="KW-0378">Hydrolase</keyword>